<protein>
    <recommendedName>
        <fullName evidence="6">SWIM-type domain-containing protein</fullName>
    </recommendedName>
</protein>
<dbReference type="Proteomes" id="UP001180020">
    <property type="component" value="Unassembled WGS sequence"/>
</dbReference>
<dbReference type="SMART" id="SM00575">
    <property type="entry name" value="ZnF_PMZ"/>
    <property type="match status" value="1"/>
</dbReference>
<dbReference type="AlphaFoldDB" id="A0AAV9ESC1"/>
<keyword evidence="1" id="KW-0479">Metal-binding</keyword>
<evidence type="ECO:0000256" key="3">
    <source>
        <dbReference type="ARBA" id="ARBA00022833"/>
    </source>
</evidence>
<evidence type="ECO:0000256" key="1">
    <source>
        <dbReference type="ARBA" id="ARBA00022723"/>
    </source>
</evidence>
<comment type="caution">
    <text evidence="7">The sequence shown here is derived from an EMBL/GenBank/DDBJ whole genome shotgun (WGS) entry which is preliminary data.</text>
</comment>
<evidence type="ECO:0000259" key="6">
    <source>
        <dbReference type="PROSITE" id="PS50966"/>
    </source>
</evidence>
<keyword evidence="8" id="KW-1185">Reference proteome</keyword>
<dbReference type="PROSITE" id="PS50966">
    <property type="entry name" value="ZF_SWIM"/>
    <property type="match status" value="1"/>
</dbReference>
<keyword evidence="3" id="KW-0862">Zinc</keyword>
<dbReference type="InterPro" id="IPR007527">
    <property type="entry name" value="Znf_SWIM"/>
</dbReference>
<sequence>MDIAYNISDNNETENRNDGDDEHENVFVPENDRLDECGEDGLDEDGFGTINLDLNGLSDYESKDELHSPHMSDDEDNTFYHQEVYNVDANLDNPRLEVGMIFPSVNDFRKVLKEFSIQGGFEALKDAIIIGDLQRTYGLEVSKTKLYRAKRKAIEEIDGCHANQYTMLPRYLRALSESNPGSIIKLKTDRATPDSPCHFQRLYGLIQAVAQVMPSATHRFCVRHLYDNFKKRFKGDKKAKELIHSAAKSYTQAGFLKQMEKIEKVNPNGYNWLKNVPAHEWARWAFDRHVKNQDTCNNFSESFNNWILNGREKPIISLIESIRLSWMAKIHSRRSRYTEDLGLVCPKIRDVLEKNRLNSRVGHLIPAGNDEFEVSIADASFAVYLREKRCSCGEWELTGIPCIHAVKAIRFKRQDPQEYCDPFFHRERAIRVYSHFIHPLSDQSLWPLTNRDPVEPPVMRRIAGRPRKARVRDTDEAPANLKTGGTVKCGRCKQIGHNKRSCRWAPQGELEAILRRYQKPVEFHVAVFRRRRGGLLVETTQAI</sequence>
<feature type="region of interest" description="Disordered" evidence="5">
    <location>
        <begin position="1"/>
        <end position="25"/>
    </location>
</feature>
<evidence type="ECO:0000313" key="7">
    <source>
        <dbReference type="EMBL" id="KAK1316526.1"/>
    </source>
</evidence>
<organism evidence="7 8">
    <name type="scientific">Acorus calamus</name>
    <name type="common">Sweet flag</name>
    <dbReference type="NCBI Taxonomy" id="4465"/>
    <lineage>
        <taxon>Eukaryota</taxon>
        <taxon>Viridiplantae</taxon>
        <taxon>Streptophyta</taxon>
        <taxon>Embryophyta</taxon>
        <taxon>Tracheophyta</taxon>
        <taxon>Spermatophyta</taxon>
        <taxon>Magnoliopsida</taxon>
        <taxon>Liliopsida</taxon>
        <taxon>Acoraceae</taxon>
        <taxon>Acorus</taxon>
    </lineage>
</organism>
<dbReference type="PANTHER" id="PTHR31973:SF187">
    <property type="entry name" value="MUTATOR TRANSPOSASE MUDRA PROTEIN"/>
    <property type="match status" value="1"/>
</dbReference>
<gene>
    <name evidence="7" type="ORF">QJS10_CPA05g01727</name>
</gene>
<dbReference type="EMBL" id="JAUJYO010000005">
    <property type="protein sequence ID" value="KAK1316526.1"/>
    <property type="molecule type" value="Genomic_DNA"/>
</dbReference>
<dbReference type="GO" id="GO:0008270">
    <property type="term" value="F:zinc ion binding"/>
    <property type="evidence" value="ECO:0007669"/>
    <property type="project" value="UniProtKB-KW"/>
</dbReference>
<reference evidence="7" key="1">
    <citation type="journal article" date="2023" name="Nat. Commun.">
        <title>Diploid and tetraploid genomes of Acorus and the evolution of monocots.</title>
        <authorList>
            <person name="Ma L."/>
            <person name="Liu K.W."/>
            <person name="Li Z."/>
            <person name="Hsiao Y.Y."/>
            <person name="Qi Y."/>
            <person name="Fu T."/>
            <person name="Tang G.D."/>
            <person name="Zhang D."/>
            <person name="Sun W.H."/>
            <person name="Liu D.K."/>
            <person name="Li Y."/>
            <person name="Chen G.Z."/>
            <person name="Liu X.D."/>
            <person name="Liao X.Y."/>
            <person name="Jiang Y.T."/>
            <person name="Yu X."/>
            <person name="Hao Y."/>
            <person name="Huang J."/>
            <person name="Zhao X.W."/>
            <person name="Ke S."/>
            <person name="Chen Y.Y."/>
            <person name="Wu W.L."/>
            <person name="Hsu J.L."/>
            <person name="Lin Y.F."/>
            <person name="Huang M.D."/>
            <person name="Li C.Y."/>
            <person name="Huang L."/>
            <person name="Wang Z.W."/>
            <person name="Zhao X."/>
            <person name="Zhong W.Y."/>
            <person name="Peng D.H."/>
            <person name="Ahmad S."/>
            <person name="Lan S."/>
            <person name="Zhang J.S."/>
            <person name="Tsai W.C."/>
            <person name="Van de Peer Y."/>
            <person name="Liu Z.J."/>
        </authorList>
    </citation>
    <scope>NUCLEOTIDE SEQUENCE</scope>
    <source>
        <strain evidence="7">CP</strain>
    </source>
</reference>
<dbReference type="InterPro" id="IPR006564">
    <property type="entry name" value="Znf_PMZ"/>
</dbReference>
<name>A0AAV9ESC1_ACOCL</name>
<keyword evidence="2 4" id="KW-0863">Zinc-finger</keyword>
<evidence type="ECO:0000256" key="2">
    <source>
        <dbReference type="ARBA" id="ARBA00022771"/>
    </source>
</evidence>
<proteinExistence type="predicted"/>
<evidence type="ECO:0000313" key="8">
    <source>
        <dbReference type="Proteomes" id="UP001180020"/>
    </source>
</evidence>
<dbReference type="Pfam" id="PF04434">
    <property type="entry name" value="SWIM"/>
    <property type="match status" value="1"/>
</dbReference>
<feature type="domain" description="SWIM-type" evidence="6">
    <location>
        <begin position="381"/>
        <end position="413"/>
    </location>
</feature>
<accession>A0AAV9ESC1</accession>
<reference evidence="7" key="2">
    <citation type="submission" date="2023-06" db="EMBL/GenBank/DDBJ databases">
        <authorList>
            <person name="Ma L."/>
            <person name="Liu K.-W."/>
            <person name="Li Z."/>
            <person name="Hsiao Y.-Y."/>
            <person name="Qi Y."/>
            <person name="Fu T."/>
            <person name="Tang G."/>
            <person name="Zhang D."/>
            <person name="Sun W.-H."/>
            <person name="Liu D.-K."/>
            <person name="Li Y."/>
            <person name="Chen G.-Z."/>
            <person name="Liu X.-D."/>
            <person name="Liao X.-Y."/>
            <person name="Jiang Y.-T."/>
            <person name="Yu X."/>
            <person name="Hao Y."/>
            <person name="Huang J."/>
            <person name="Zhao X.-W."/>
            <person name="Ke S."/>
            <person name="Chen Y.-Y."/>
            <person name="Wu W.-L."/>
            <person name="Hsu J.-L."/>
            <person name="Lin Y.-F."/>
            <person name="Huang M.-D."/>
            <person name="Li C.-Y."/>
            <person name="Huang L."/>
            <person name="Wang Z.-W."/>
            <person name="Zhao X."/>
            <person name="Zhong W.-Y."/>
            <person name="Peng D.-H."/>
            <person name="Ahmad S."/>
            <person name="Lan S."/>
            <person name="Zhang J.-S."/>
            <person name="Tsai W.-C."/>
            <person name="Van De Peer Y."/>
            <person name="Liu Z.-J."/>
        </authorList>
    </citation>
    <scope>NUCLEOTIDE SEQUENCE</scope>
    <source>
        <strain evidence="7">CP</strain>
        <tissue evidence="7">Leaves</tissue>
    </source>
</reference>
<evidence type="ECO:0000256" key="4">
    <source>
        <dbReference type="PROSITE-ProRule" id="PRU00325"/>
    </source>
</evidence>
<dbReference type="PANTHER" id="PTHR31973">
    <property type="entry name" value="POLYPROTEIN, PUTATIVE-RELATED"/>
    <property type="match status" value="1"/>
</dbReference>
<evidence type="ECO:0000256" key="5">
    <source>
        <dbReference type="SAM" id="MobiDB-lite"/>
    </source>
</evidence>